<name>A0A382PIT3_9ZZZZ</name>
<dbReference type="InterPro" id="IPR024072">
    <property type="entry name" value="DHFR-like_dom_sf"/>
</dbReference>
<dbReference type="GO" id="GO:0004146">
    <property type="term" value="F:dihydrofolate reductase activity"/>
    <property type="evidence" value="ECO:0007669"/>
    <property type="project" value="InterPro"/>
</dbReference>
<organism evidence="2">
    <name type="scientific">marine metagenome</name>
    <dbReference type="NCBI Taxonomy" id="408172"/>
    <lineage>
        <taxon>unclassified sequences</taxon>
        <taxon>metagenomes</taxon>
        <taxon>ecological metagenomes</taxon>
    </lineage>
</organism>
<dbReference type="Pfam" id="PF00186">
    <property type="entry name" value="DHFR_1"/>
    <property type="match status" value="1"/>
</dbReference>
<accession>A0A382PIT3</accession>
<dbReference type="AlphaFoldDB" id="A0A382PIT3"/>
<dbReference type="Gene3D" id="3.40.430.10">
    <property type="entry name" value="Dihydrofolate Reductase, subunit A"/>
    <property type="match status" value="1"/>
</dbReference>
<dbReference type="InterPro" id="IPR001796">
    <property type="entry name" value="DHFR_dom"/>
</dbReference>
<gene>
    <name evidence="2" type="ORF">METZ01_LOCUS324705</name>
</gene>
<dbReference type="EMBL" id="UINC01106882">
    <property type="protein sequence ID" value="SVC71851.1"/>
    <property type="molecule type" value="Genomic_DNA"/>
</dbReference>
<feature type="non-terminal residue" evidence="2">
    <location>
        <position position="93"/>
    </location>
</feature>
<proteinExistence type="predicted"/>
<dbReference type="SUPFAM" id="SSF53597">
    <property type="entry name" value="Dihydrofolate reductase-like"/>
    <property type="match status" value="1"/>
</dbReference>
<protein>
    <recommendedName>
        <fullName evidence="1">DHFR domain-containing protein</fullName>
    </recommendedName>
</protein>
<feature type="domain" description="DHFR" evidence="1">
    <location>
        <begin position="5"/>
        <end position="71"/>
    </location>
</feature>
<sequence length="93" mass="10243">MPNEVILIAAVTIDGLIARHHHEVTTWSKDLPLFKEQTLGFHVIMGSNTHDTLSAELEGRHMIVVHRNDDPASILDAIPGDRCYIIGGGKTYA</sequence>
<reference evidence="2" key="1">
    <citation type="submission" date="2018-05" db="EMBL/GenBank/DDBJ databases">
        <authorList>
            <person name="Lanie J.A."/>
            <person name="Ng W.-L."/>
            <person name="Kazmierczak K.M."/>
            <person name="Andrzejewski T.M."/>
            <person name="Davidsen T.M."/>
            <person name="Wayne K.J."/>
            <person name="Tettelin H."/>
            <person name="Glass J.I."/>
            <person name="Rusch D."/>
            <person name="Podicherti R."/>
            <person name="Tsui H.-C.T."/>
            <person name="Winkler M.E."/>
        </authorList>
    </citation>
    <scope>NUCLEOTIDE SEQUENCE</scope>
</reference>
<dbReference type="GO" id="GO:0046654">
    <property type="term" value="P:tetrahydrofolate biosynthetic process"/>
    <property type="evidence" value="ECO:0007669"/>
    <property type="project" value="InterPro"/>
</dbReference>
<evidence type="ECO:0000313" key="2">
    <source>
        <dbReference type="EMBL" id="SVC71851.1"/>
    </source>
</evidence>
<evidence type="ECO:0000259" key="1">
    <source>
        <dbReference type="Pfam" id="PF00186"/>
    </source>
</evidence>